<dbReference type="Proteomes" id="UP001156670">
    <property type="component" value="Unassembled WGS sequence"/>
</dbReference>
<dbReference type="PANTHER" id="PTHR40446:SF2">
    <property type="entry name" value="N-ACETYLGLUCOSAMINE-1-PHOSPHODIESTER ALPHA-N-ACETYLGLUCOSAMINIDASE"/>
    <property type="match status" value="1"/>
</dbReference>
<dbReference type="EMBL" id="BSOB01000017">
    <property type="protein sequence ID" value="GLQ93258.1"/>
    <property type="molecule type" value="Genomic_DNA"/>
</dbReference>
<evidence type="ECO:0000313" key="3">
    <source>
        <dbReference type="Proteomes" id="UP001156670"/>
    </source>
</evidence>
<keyword evidence="3" id="KW-1185">Reference proteome</keyword>
<accession>A0ABQ5XNU3</accession>
<dbReference type="InterPro" id="IPR018711">
    <property type="entry name" value="NAGPA"/>
</dbReference>
<gene>
    <name evidence="2" type="ORF">GCM10007901_22090</name>
</gene>
<evidence type="ECO:0000313" key="2">
    <source>
        <dbReference type="EMBL" id="GLQ93258.1"/>
    </source>
</evidence>
<dbReference type="PANTHER" id="PTHR40446">
    <property type="entry name" value="N-ACETYLGLUCOSAMINE-1-PHOSPHODIESTER ALPHA-N-ACETYLGLUCOSAMINIDASE"/>
    <property type="match status" value="1"/>
</dbReference>
<evidence type="ECO:0000259" key="1">
    <source>
        <dbReference type="Pfam" id="PF09992"/>
    </source>
</evidence>
<organism evidence="2 3">
    <name type="scientific">Dyella acidisoli</name>
    <dbReference type="NCBI Taxonomy" id="1867834"/>
    <lineage>
        <taxon>Bacteria</taxon>
        <taxon>Pseudomonadati</taxon>
        <taxon>Pseudomonadota</taxon>
        <taxon>Gammaproteobacteria</taxon>
        <taxon>Lysobacterales</taxon>
        <taxon>Rhodanobacteraceae</taxon>
        <taxon>Dyella</taxon>
    </lineage>
</organism>
<protein>
    <recommendedName>
        <fullName evidence="1">Phosphodiester glycosidase domain-containing protein</fullName>
    </recommendedName>
</protein>
<feature type="domain" description="Phosphodiester glycosidase" evidence="1">
    <location>
        <begin position="200"/>
        <end position="395"/>
    </location>
</feature>
<reference evidence="3" key="1">
    <citation type="journal article" date="2019" name="Int. J. Syst. Evol. Microbiol.">
        <title>The Global Catalogue of Microorganisms (GCM) 10K type strain sequencing project: providing services to taxonomists for standard genome sequencing and annotation.</title>
        <authorList>
            <consortium name="The Broad Institute Genomics Platform"/>
            <consortium name="The Broad Institute Genome Sequencing Center for Infectious Disease"/>
            <person name="Wu L."/>
            <person name="Ma J."/>
        </authorList>
    </citation>
    <scope>NUCLEOTIDE SEQUENCE [LARGE SCALE GENOMIC DNA]</scope>
    <source>
        <strain evidence="3">NBRC 111980</strain>
    </source>
</reference>
<proteinExistence type="predicted"/>
<dbReference type="RefSeq" id="WP_284320969.1">
    <property type="nucleotide sequence ID" value="NZ_BSOB01000017.1"/>
</dbReference>
<dbReference type="Pfam" id="PF09992">
    <property type="entry name" value="NAGPA"/>
    <property type="match status" value="1"/>
</dbReference>
<comment type="caution">
    <text evidence="2">The sequence shown here is derived from an EMBL/GenBank/DDBJ whole genome shotgun (WGS) entry which is preliminary data.</text>
</comment>
<name>A0ABQ5XNU3_9GAMM</name>
<sequence length="401" mass="43378">MSTTHASESQPTTSDASASVIPVVASSTCWDMRPNDVLGALQQCAHKKIPFMILSVRKGSDGNLYAATNYADTPCQASTDCVPLADALSVQPAPHLLLQVAPSLLDEVQALIHNASAEARVLVQPMLQRPEGNNSPITLQPGLRYWHQHIAQPRPMMVHVLEIDLDTPGLAFVVNSGTPKDGNEFVAEKTTAFVEREHLDAAINATYFRPFDGGHLLDKAYVPALGQGVVVDGVSMAHGHLDSDYASPDPRSNGAVCIHARDVQITTSHCPRQTTDAVGAGPVLMIHGKVLPLESKRHDYYYDTEPRTAIALDKARRKMWWIVVDGRQPHYSEGMTLPELTELMRQLGADSAINMDGGGSSTMVLRQQGKLEIANSPIHTGIPGRERPVGNHLGLRIGVSP</sequence>